<dbReference type="RefSeq" id="WP_108621463.1">
    <property type="nucleotide sequence ID" value="NZ_CP028901.1"/>
</dbReference>
<dbReference type="GO" id="GO:0004665">
    <property type="term" value="F:prephenate dehydrogenase (NADP+) activity"/>
    <property type="evidence" value="ECO:0007669"/>
    <property type="project" value="InterPro"/>
</dbReference>
<dbReference type="FunFam" id="3.40.50.720:FF:000208">
    <property type="entry name" value="Prephenate dehydrogenase"/>
    <property type="match status" value="1"/>
</dbReference>
<dbReference type="GO" id="GO:0006571">
    <property type="term" value="P:tyrosine biosynthetic process"/>
    <property type="evidence" value="ECO:0007669"/>
    <property type="project" value="InterPro"/>
</dbReference>
<keyword evidence="1" id="KW-0560">Oxidoreductase</keyword>
<dbReference type="SUPFAM" id="SSF48179">
    <property type="entry name" value="6-phosphogluconate dehydrogenase C-terminal domain-like"/>
    <property type="match status" value="1"/>
</dbReference>
<dbReference type="PROSITE" id="PS51176">
    <property type="entry name" value="PDH_ADH"/>
    <property type="match status" value="1"/>
</dbReference>
<dbReference type="Proteomes" id="UP000244571">
    <property type="component" value="Chromosome"/>
</dbReference>
<proteinExistence type="predicted"/>
<dbReference type="AlphaFoldDB" id="A0A2R4XJM4"/>
<dbReference type="Pfam" id="PF20463">
    <property type="entry name" value="PDH_C"/>
    <property type="match status" value="1"/>
</dbReference>
<gene>
    <name evidence="3" type="ORF">DBV39_10350</name>
</gene>
<dbReference type="InterPro" id="IPR036291">
    <property type="entry name" value="NAD(P)-bd_dom_sf"/>
</dbReference>
<dbReference type="InterPro" id="IPR046826">
    <property type="entry name" value="PDH_N"/>
</dbReference>
<dbReference type="GO" id="GO:0070403">
    <property type="term" value="F:NAD+ binding"/>
    <property type="evidence" value="ECO:0007669"/>
    <property type="project" value="InterPro"/>
</dbReference>
<dbReference type="OrthoDB" id="9809920at2"/>
<dbReference type="KEGG" id="boz:DBV39_10350"/>
<dbReference type="PANTHER" id="PTHR21363">
    <property type="entry name" value="PREPHENATE DEHYDROGENASE"/>
    <property type="match status" value="1"/>
</dbReference>
<evidence type="ECO:0000313" key="4">
    <source>
        <dbReference type="Proteomes" id="UP000244571"/>
    </source>
</evidence>
<dbReference type="InterPro" id="IPR046825">
    <property type="entry name" value="PDH_C"/>
</dbReference>
<feature type="domain" description="Prephenate/arogenate dehydrogenase" evidence="2">
    <location>
        <begin position="8"/>
        <end position="292"/>
    </location>
</feature>
<protein>
    <submittedName>
        <fullName evidence="3">Prephenate dehydrogenase/arogenate dehydrogenase family protein</fullName>
    </submittedName>
</protein>
<keyword evidence="4" id="KW-1185">Reference proteome</keyword>
<reference evidence="3 4" key="1">
    <citation type="submission" date="2018-04" db="EMBL/GenBank/DDBJ databases">
        <title>Bordetella sp. HZ20 isolated from seawater.</title>
        <authorList>
            <person name="Sun C."/>
        </authorList>
    </citation>
    <scope>NUCLEOTIDE SEQUENCE [LARGE SCALE GENOMIC DNA]</scope>
    <source>
        <strain evidence="3 4">HZ20</strain>
    </source>
</reference>
<dbReference type="GO" id="GO:0008977">
    <property type="term" value="F:prephenate dehydrogenase (NAD+) activity"/>
    <property type="evidence" value="ECO:0007669"/>
    <property type="project" value="InterPro"/>
</dbReference>
<dbReference type="EMBL" id="CP028901">
    <property type="protein sequence ID" value="AWB34047.1"/>
    <property type="molecule type" value="Genomic_DNA"/>
</dbReference>
<dbReference type="Pfam" id="PF02153">
    <property type="entry name" value="PDH_N"/>
    <property type="match status" value="1"/>
</dbReference>
<dbReference type="InterPro" id="IPR050812">
    <property type="entry name" value="Preph/Arog_dehydrog"/>
</dbReference>
<dbReference type="Gene3D" id="3.40.50.720">
    <property type="entry name" value="NAD(P)-binding Rossmann-like Domain"/>
    <property type="match status" value="1"/>
</dbReference>
<dbReference type="Gene3D" id="1.10.3660.10">
    <property type="entry name" value="6-phosphogluconate dehydrogenase C-terminal like domain"/>
    <property type="match status" value="1"/>
</dbReference>
<dbReference type="PANTHER" id="PTHR21363:SF0">
    <property type="entry name" value="PREPHENATE DEHYDROGENASE [NADP(+)]"/>
    <property type="match status" value="1"/>
</dbReference>
<dbReference type="SUPFAM" id="SSF51735">
    <property type="entry name" value="NAD(P)-binding Rossmann-fold domains"/>
    <property type="match status" value="1"/>
</dbReference>
<evidence type="ECO:0000313" key="3">
    <source>
        <dbReference type="EMBL" id="AWB34047.1"/>
    </source>
</evidence>
<organism evidence="3 4">
    <name type="scientific">Orrella marina</name>
    <dbReference type="NCBI Taxonomy" id="2163011"/>
    <lineage>
        <taxon>Bacteria</taxon>
        <taxon>Pseudomonadati</taxon>
        <taxon>Pseudomonadota</taxon>
        <taxon>Betaproteobacteria</taxon>
        <taxon>Burkholderiales</taxon>
        <taxon>Alcaligenaceae</taxon>
        <taxon>Orrella</taxon>
    </lineage>
</organism>
<dbReference type="InterPro" id="IPR003099">
    <property type="entry name" value="Prephen_DH"/>
</dbReference>
<name>A0A2R4XJM4_9BURK</name>
<evidence type="ECO:0000259" key="2">
    <source>
        <dbReference type="PROSITE" id="PS51176"/>
    </source>
</evidence>
<sequence>MAQELKIGTLAVIGVGLIGGSFALGLRKAGVVERVLGVGRRPETLEQARELGIIDEAVSSRQAAEQADLIMVAAPVCAFESVFRELADHLSDRVVITDGGSTKGNVVSAARATLGNRIGQFVPAHPMAGSHMFGPQAAYADLYRNRNVIVCPLEENAQDTVSYVESAWRTCGARLHRLDVHQHDEVVAAISHLPHWLASLYVLQVARDVNADVDFKMAGAGFADFSRIAQGSEEMWRDIFVANRPAMLHQIDSLHALLSEAKDALAKGDFDWIEQMLRESAERRRQWEQERS</sequence>
<evidence type="ECO:0000256" key="1">
    <source>
        <dbReference type="ARBA" id="ARBA00023002"/>
    </source>
</evidence>
<dbReference type="InterPro" id="IPR008927">
    <property type="entry name" value="6-PGluconate_DH-like_C_sf"/>
</dbReference>
<accession>A0A2R4XJM4</accession>